<dbReference type="PATRIC" id="fig|1204725.3.peg.30"/>
<organism evidence="1 2">
    <name type="scientific">Methanobacterium formicicum (strain DSM 3637 / PP1)</name>
    <dbReference type="NCBI Taxonomy" id="1204725"/>
    <lineage>
        <taxon>Archaea</taxon>
        <taxon>Methanobacteriati</taxon>
        <taxon>Methanobacteriota</taxon>
        <taxon>Methanomada group</taxon>
        <taxon>Methanobacteria</taxon>
        <taxon>Methanobacteriales</taxon>
        <taxon>Methanobacteriaceae</taxon>
        <taxon>Methanobacterium</taxon>
    </lineage>
</organism>
<comment type="caution">
    <text evidence="1">The sequence shown here is derived from an EMBL/GenBank/DDBJ whole genome shotgun (WGS) entry which is preliminary data.</text>
</comment>
<dbReference type="Proteomes" id="UP000007360">
    <property type="component" value="Unassembled WGS sequence"/>
</dbReference>
<dbReference type="AlphaFoldDB" id="K2R5X1"/>
<accession>K2R5X1</accession>
<sequence>MDAILENLTPQDIEMILEHLEQEEPFELVNIDTWDENKEKVRVKIYTV</sequence>
<evidence type="ECO:0000313" key="1">
    <source>
        <dbReference type="EMBL" id="EKF86652.1"/>
    </source>
</evidence>
<gene>
    <name evidence="1" type="ORF">A994_00160</name>
</gene>
<dbReference type="EMBL" id="AMPO01000001">
    <property type="protein sequence ID" value="EKF86652.1"/>
    <property type="molecule type" value="Genomic_DNA"/>
</dbReference>
<reference evidence="1 2" key="1">
    <citation type="journal article" date="2012" name="J. Bacteriol.">
        <title>Draft genome sequence of Methanobacterium formicicum DSM 3637, an archaebacterium isolated from the methane producer amoeba Pelomyxa palustris.</title>
        <authorList>
            <person name="Gutierrez G."/>
        </authorList>
    </citation>
    <scope>NUCLEOTIDE SEQUENCE [LARGE SCALE GENOMIC DNA]</scope>
    <source>
        <strain evidence="2">DSM 3637 / PP1</strain>
    </source>
</reference>
<proteinExistence type="predicted"/>
<name>K2R5X1_METFP</name>
<keyword evidence="2" id="KW-1185">Reference proteome</keyword>
<protein>
    <submittedName>
        <fullName evidence="1">Uncharacterized protein</fullName>
    </submittedName>
</protein>
<evidence type="ECO:0000313" key="2">
    <source>
        <dbReference type="Proteomes" id="UP000007360"/>
    </source>
</evidence>